<evidence type="ECO:0000313" key="2">
    <source>
        <dbReference type="Proteomes" id="UP000276133"/>
    </source>
</evidence>
<dbReference type="AlphaFoldDB" id="A0A3M7RV72"/>
<organism evidence="1 2">
    <name type="scientific">Brachionus plicatilis</name>
    <name type="common">Marine rotifer</name>
    <name type="synonym">Brachionus muelleri</name>
    <dbReference type="NCBI Taxonomy" id="10195"/>
    <lineage>
        <taxon>Eukaryota</taxon>
        <taxon>Metazoa</taxon>
        <taxon>Spiralia</taxon>
        <taxon>Gnathifera</taxon>
        <taxon>Rotifera</taxon>
        <taxon>Eurotatoria</taxon>
        <taxon>Monogononta</taxon>
        <taxon>Pseudotrocha</taxon>
        <taxon>Ploima</taxon>
        <taxon>Brachionidae</taxon>
        <taxon>Brachionus</taxon>
    </lineage>
</organism>
<sequence>MNRKRKKNYKIHKNLQLTLKEFFALFPIIRWHDSSNDIWRRIEVMLGHGRLLMLIYVHRVVGVVLDEADNLQQKVRDSFVLVAGLLSFDLSFSFSSWKLIKGGDGDGEGSNDETIDEDDDAELNEHTELELVSFLSSATGMGMRKGW</sequence>
<protein>
    <submittedName>
        <fullName evidence="1">Uncharacterized protein</fullName>
    </submittedName>
</protein>
<dbReference type="Proteomes" id="UP000276133">
    <property type="component" value="Unassembled WGS sequence"/>
</dbReference>
<accession>A0A3M7RV72</accession>
<reference evidence="1 2" key="1">
    <citation type="journal article" date="2018" name="Sci. Rep.">
        <title>Genomic signatures of local adaptation to the degree of environmental predictability in rotifers.</title>
        <authorList>
            <person name="Franch-Gras L."/>
            <person name="Hahn C."/>
            <person name="Garcia-Roger E.M."/>
            <person name="Carmona M.J."/>
            <person name="Serra M."/>
            <person name="Gomez A."/>
        </authorList>
    </citation>
    <scope>NUCLEOTIDE SEQUENCE [LARGE SCALE GENOMIC DNA]</scope>
    <source>
        <strain evidence="1">HYR1</strain>
    </source>
</reference>
<dbReference type="EMBL" id="REGN01002554">
    <property type="protein sequence ID" value="RNA27359.1"/>
    <property type="molecule type" value="Genomic_DNA"/>
</dbReference>
<gene>
    <name evidence="1" type="ORF">BpHYR1_048590</name>
</gene>
<name>A0A3M7RV72_BRAPC</name>
<evidence type="ECO:0000313" key="1">
    <source>
        <dbReference type="EMBL" id="RNA27359.1"/>
    </source>
</evidence>
<comment type="caution">
    <text evidence="1">The sequence shown here is derived from an EMBL/GenBank/DDBJ whole genome shotgun (WGS) entry which is preliminary data.</text>
</comment>
<proteinExistence type="predicted"/>
<keyword evidence="2" id="KW-1185">Reference proteome</keyword>